<dbReference type="GO" id="GO:0015562">
    <property type="term" value="F:efflux transmembrane transporter activity"/>
    <property type="evidence" value="ECO:0007669"/>
    <property type="project" value="TreeGrafter"/>
</dbReference>
<organism evidence="5 6">
    <name type="scientific">Archangium violaceum Cb vi76</name>
    <dbReference type="NCBI Taxonomy" id="1406225"/>
    <lineage>
        <taxon>Bacteria</taxon>
        <taxon>Pseudomonadati</taxon>
        <taxon>Myxococcota</taxon>
        <taxon>Myxococcia</taxon>
        <taxon>Myxococcales</taxon>
        <taxon>Cystobacterineae</taxon>
        <taxon>Archangiaceae</taxon>
        <taxon>Archangium</taxon>
    </lineage>
</organism>
<dbReference type="NCBIfam" id="TIGR01730">
    <property type="entry name" value="RND_mfp"/>
    <property type="match status" value="1"/>
</dbReference>
<proteinExistence type="inferred from homology"/>
<dbReference type="Pfam" id="PF25973">
    <property type="entry name" value="BSH_CzcB"/>
    <property type="match status" value="1"/>
</dbReference>
<accession>A0A084SPY3</accession>
<keyword evidence="3" id="KW-0732">Signal</keyword>
<dbReference type="GO" id="GO:1990281">
    <property type="term" value="C:efflux pump complex"/>
    <property type="evidence" value="ECO:0007669"/>
    <property type="project" value="TreeGrafter"/>
</dbReference>
<dbReference type="SUPFAM" id="SSF111369">
    <property type="entry name" value="HlyD-like secretion proteins"/>
    <property type="match status" value="1"/>
</dbReference>
<dbReference type="InterPro" id="IPR006143">
    <property type="entry name" value="RND_pump_MFP"/>
</dbReference>
<evidence type="ECO:0000259" key="4">
    <source>
        <dbReference type="Pfam" id="PF25973"/>
    </source>
</evidence>
<dbReference type="Gene3D" id="2.40.50.100">
    <property type="match status" value="1"/>
</dbReference>
<dbReference type="PANTHER" id="PTHR30469:SF15">
    <property type="entry name" value="HLYD FAMILY OF SECRETION PROTEINS"/>
    <property type="match status" value="1"/>
</dbReference>
<dbReference type="AlphaFoldDB" id="A0A084SPY3"/>
<comment type="similarity">
    <text evidence="1">Belongs to the membrane fusion protein (MFP) (TC 8.A.1) family.</text>
</comment>
<evidence type="ECO:0000313" key="5">
    <source>
        <dbReference type="EMBL" id="KFA90518.1"/>
    </source>
</evidence>
<reference evidence="5 6" key="1">
    <citation type="submission" date="2014-07" db="EMBL/GenBank/DDBJ databases">
        <title>Draft Genome Sequence of Gephyronic Acid Producer, Cystobacter violaceus Strain Cb vi76.</title>
        <authorList>
            <person name="Stevens D.C."/>
            <person name="Young J."/>
            <person name="Carmichael R."/>
            <person name="Tan J."/>
            <person name="Taylor R.E."/>
        </authorList>
    </citation>
    <scope>NUCLEOTIDE SEQUENCE [LARGE SCALE GENOMIC DNA]</scope>
    <source>
        <strain evidence="5 6">Cb vi76</strain>
    </source>
</reference>
<dbReference type="EMBL" id="JPMI01000203">
    <property type="protein sequence ID" value="KFA90518.1"/>
    <property type="molecule type" value="Genomic_DNA"/>
</dbReference>
<gene>
    <name evidence="5" type="ORF">Q664_27900</name>
</gene>
<evidence type="ECO:0000256" key="1">
    <source>
        <dbReference type="ARBA" id="ARBA00009477"/>
    </source>
</evidence>
<feature type="region of interest" description="Disordered" evidence="2">
    <location>
        <begin position="298"/>
        <end position="321"/>
    </location>
</feature>
<dbReference type="Proteomes" id="UP000028547">
    <property type="component" value="Unassembled WGS sequence"/>
</dbReference>
<name>A0A084SPY3_9BACT</name>
<dbReference type="Gene3D" id="1.10.287.470">
    <property type="entry name" value="Helix hairpin bin"/>
    <property type="match status" value="1"/>
</dbReference>
<protein>
    <submittedName>
        <fullName evidence="5">Hemolysin D</fullName>
    </submittedName>
</protein>
<evidence type="ECO:0000256" key="2">
    <source>
        <dbReference type="SAM" id="MobiDB-lite"/>
    </source>
</evidence>
<comment type="caution">
    <text evidence="5">The sequence shown here is derived from an EMBL/GenBank/DDBJ whole genome shotgun (WGS) entry which is preliminary data.</text>
</comment>
<dbReference type="PANTHER" id="PTHR30469">
    <property type="entry name" value="MULTIDRUG RESISTANCE PROTEIN MDTA"/>
    <property type="match status" value="1"/>
</dbReference>
<dbReference type="Gene3D" id="2.40.30.170">
    <property type="match status" value="1"/>
</dbReference>
<feature type="chain" id="PRO_5001781613" evidence="3">
    <location>
        <begin position="29"/>
        <end position="321"/>
    </location>
</feature>
<evidence type="ECO:0000256" key="3">
    <source>
        <dbReference type="SAM" id="SignalP"/>
    </source>
</evidence>
<evidence type="ECO:0000313" key="6">
    <source>
        <dbReference type="Proteomes" id="UP000028547"/>
    </source>
</evidence>
<dbReference type="InterPro" id="IPR058647">
    <property type="entry name" value="BSH_CzcB-like"/>
</dbReference>
<sequence length="321" mass="33729">MRRWVRMLAVGWGLACLESAGLVAPALANPGPNGNGAPPALVVDGGAASRTALEEPFLGVIIAHETVNVSTRFDSRLEKLEVEVGQRVHAGQVLARLDTRSLRQDLAAAEASLQGSRAEEQAARLALSEARAKKARYFTPRSLELGVYSQEELDKVRYEESTANARLRAARSQTLQRSAEATELRQNLDDATLVAPFDGVVAAKLSSPGARLAAGQPVLKLLGTGGWKVRFAVPEDAARRLQTGGPVEVKTVQRGLALDGTVESVAPEVDSAARLVFATATFNQPPPPEVSTGMVVHVRPGPSQQLGGRGTGGSAPTGATP</sequence>
<feature type="signal peptide" evidence="3">
    <location>
        <begin position="1"/>
        <end position="28"/>
    </location>
</feature>
<feature type="domain" description="CzcB-like barrel-sandwich hybrid" evidence="4">
    <location>
        <begin position="66"/>
        <end position="219"/>
    </location>
</feature>